<dbReference type="Gene3D" id="4.10.60.10">
    <property type="entry name" value="Zinc finger, CCHC-type"/>
    <property type="match status" value="1"/>
</dbReference>
<dbReference type="EMBL" id="JBEHCU010010070">
    <property type="protein sequence ID" value="KAL1378824.1"/>
    <property type="molecule type" value="Genomic_DNA"/>
</dbReference>
<gene>
    <name evidence="4" type="ORF">pipiens_015325</name>
</gene>
<protein>
    <recommendedName>
        <fullName evidence="1">RNA-directed DNA polymerase</fullName>
        <ecNumber evidence="1">2.7.7.49</ecNumber>
    </recommendedName>
</protein>
<dbReference type="InterPro" id="IPR021109">
    <property type="entry name" value="Peptidase_aspartic_dom_sf"/>
</dbReference>
<name>A0ABD1CQX9_CULPP</name>
<dbReference type="Proteomes" id="UP001562425">
    <property type="component" value="Unassembled WGS sequence"/>
</dbReference>
<feature type="domain" description="CCHC-type" evidence="3">
    <location>
        <begin position="234"/>
        <end position="252"/>
    </location>
</feature>
<dbReference type="GO" id="GO:0003964">
    <property type="term" value="F:RNA-directed DNA polymerase activity"/>
    <property type="evidence" value="ECO:0007669"/>
    <property type="project" value="UniProtKB-EC"/>
</dbReference>
<dbReference type="PROSITE" id="PS00141">
    <property type="entry name" value="ASP_PROTEASE"/>
    <property type="match status" value="1"/>
</dbReference>
<dbReference type="InterPro" id="IPR050951">
    <property type="entry name" value="Retrovirus_Pol_polyprotein"/>
</dbReference>
<dbReference type="SUPFAM" id="SSF56672">
    <property type="entry name" value="DNA/RNA polymerases"/>
    <property type="match status" value="1"/>
</dbReference>
<evidence type="ECO:0000313" key="5">
    <source>
        <dbReference type="Proteomes" id="UP001562425"/>
    </source>
</evidence>
<feature type="region of interest" description="Disordered" evidence="2">
    <location>
        <begin position="581"/>
        <end position="600"/>
    </location>
</feature>
<dbReference type="CDD" id="cd00303">
    <property type="entry name" value="retropepsin_like"/>
    <property type="match status" value="1"/>
</dbReference>
<dbReference type="AlphaFoldDB" id="A0ABD1CQX9"/>
<keyword evidence="5" id="KW-1185">Reference proteome</keyword>
<dbReference type="FunFam" id="3.30.70.270:FF:000020">
    <property type="entry name" value="Transposon Tf2-6 polyprotein-like Protein"/>
    <property type="match status" value="1"/>
</dbReference>
<evidence type="ECO:0000313" key="4">
    <source>
        <dbReference type="EMBL" id="KAL1378824.1"/>
    </source>
</evidence>
<evidence type="ECO:0000256" key="2">
    <source>
        <dbReference type="SAM" id="MobiDB-lite"/>
    </source>
</evidence>
<reference evidence="4 5" key="1">
    <citation type="submission" date="2024-05" db="EMBL/GenBank/DDBJ databases">
        <title>Culex pipiens pipiens assembly and annotation.</title>
        <authorList>
            <person name="Alout H."/>
            <person name="Durand T."/>
        </authorList>
    </citation>
    <scope>NUCLEOTIDE SEQUENCE [LARGE SCALE GENOMIC DNA]</scope>
    <source>
        <strain evidence="4">HA-2024</strain>
        <tissue evidence="4">Whole body</tissue>
    </source>
</reference>
<dbReference type="InterPro" id="IPR001878">
    <property type="entry name" value="Znf_CCHC"/>
</dbReference>
<dbReference type="InterPro" id="IPR001969">
    <property type="entry name" value="Aspartic_peptidase_AS"/>
</dbReference>
<dbReference type="SMART" id="SM00343">
    <property type="entry name" value="ZnF_C2HC"/>
    <property type="match status" value="2"/>
</dbReference>
<comment type="caution">
    <text evidence="4">The sequence shown here is derived from an EMBL/GenBank/DDBJ whole genome shotgun (WGS) entry which is preliminary data.</text>
</comment>
<dbReference type="InterPro" id="IPR036875">
    <property type="entry name" value="Znf_CCHC_sf"/>
</dbReference>
<proteinExistence type="predicted"/>
<dbReference type="EC" id="2.7.7.49" evidence="1"/>
<dbReference type="InterPro" id="IPR000477">
    <property type="entry name" value="RT_dom"/>
</dbReference>
<dbReference type="InterPro" id="IPR043502">
    <property type="entry name" value="DNA/RNA_pol_sf"/>
</dbReference>
<dbReference type="Pfam" id="PF00078">
    <property type="entry name" value="RVT_1"/>
    <property type="match status" value="1"/>
</dbReference>
<accession>A0ABD1CQX9</accession>
<evidence type="ECO:0000259" key="3">
    <source>
        <dbReference type="SMART" id="SM00343"/>
    </source>
</evidence>
<dbReference type="PANTHER" id="PTHR37984">
    <property type="entry name" value="PROTEIN CBG26694"/>
    <property type="match status" value="1"/>
</dbReference>
<organism evidence="4 5">
    <name type="scientific">Culex pipiens pipiens</name>
    <name type="common">Northern house mosquito</name>
    <dbReference type="NCBI Taxonomy" id="38569"/>
    <lineage>
        <taxon>Eukaryota</taxon>
        <taxon>Metazoa</taxon>
        <taxon>Ecdysozoa</taxon>
        <taxon>Arthropoda</taxon>
        <taxon>Hexapoda</taxon>
        <taxon>Insecta</taxon>
        <taxon>Pterygota</taxon>
        <taxon>Neoptera</taxon>
        <taxon>Endopterygota</taxon>
        <taxon>Diptera</taxon>
        <taxon>Nematocera</taxon>
        <taxon>Culicoidea</taxon>
        <taxon>Culicidae</taxon>
        <taxon>Culicinae</taxon>
        <taxon>Culicini</taxon>
        <taxon>Culex</taxon>
        <taxon>Culex</taxon>
    </lineage>
</organism>
<dbReference type="InterPro" id="IPR043128">
    <property type="entry name" value="Rev_trsase/Diguanyl_cyclase"/>
</dbReference>
<dbReference type="SUPFAM" id="SSF57756">
    <property type="entry name" value="Retrovirus zinc finger-like domains"/>
    <property type="match status" value="1"/>
</dbReference>
<feature type="domain" description="CCHC-type" evidence="3">
    <location>
        <begin position="256"/>
        <end position="272"/>
    </location>
</feature>
<evidence type="ECO:0000256" key="1">
    <source>
        <dbReference type="ARBA" id="ARBA00012493"/>
    </source>
</evidence>
<dbReference type="Gene3D" id="2.40.70.10">
    <property type="entry name" value="Acid Proteases"/>
    <property type="match status" value="1"/>
</dbReference>
<dbReference type="PANTHER" id="PTHR37984:SF11">
    <property type="entry name" value="INTEGRASE CATALYTIC DOMAIN-CONTAINING PROTEIN"/>
    <property type="match status" value="1"/>
</dbReference>
<sequence>MDESRPLPAFRCEQIEGGRLAKEWQEWKGSLQCYFDSYEITDQKLMRAKMLHLGGPQLQKVFRSLDGTEDFPEELVEKPWYDAAIDKLDAYFKPRRQDVLERHKLRNMKQAPNERFAHFVLRLRQQMQDCGFEKYRPKVRRIIEEMLMIDVIVEGCASQDLRRKILAKDQTLAEIEAMGESIESVLIQEKELGKGSDSGRSAYSEVCKITKDKGSRRQAHFESRSKDEEHCPWTCFACGRRGHKAMDKECPANGRNCNKCNAIGHFGLRCPKSKRSFKQEISEQPSKKIRSVEASDNRSEEMDTKKVYYTFYGGNTSNVVEVNIGGVSTEMLVDSGSDANLITSKTWQKLKFRQVELLSCRKGGNKILRSYASEVPLVILGTFQAVVMVGELSTEAEFFVVENGQRDLIGDFTSKRLGILKGAYWYLDDVGIVGDTVEEHDARLNKVLKRFEDSGVVLNWTKCKVRVTEFDFLGYRFSPHGIRPSLAKQEAVLSFRRPENESEVRSFLGLANYMGKFVHDLATIDEPLRKLTQKGTKFEWGDQEEAAFVEIKGRIANAQCLGPEPEFVGDANVGELEENGNMNETVEEGPSNSKRKRCEPNRFKDYIPY</sequence>
<dbReference type="SUPFAM" id="SSF50630">
    <property type="entry name" value="Acid proteases"/>
    <property type="match status" value="1"/>
</dbReference>
<dbReference type="Gene3D" id="3.30.70.270">
    <property type="match status" value="2"/>
</dbReference>